<gene>
    <name evidence="1" type="ORF">DVK44_16635</name>
</gene>
<protein>
    <submittedName>
        <fullName evidence="1">Uncharacterized protein</fullName>
    </submittedName>
</protein>
<evidence type="ECO:0000313" key="2">
    <source>
        <dbReference type="Proteomes" id="UP000253868"/>
    </source>
</evidence>
<dbReference type="Proteomes" id="UP000253868">
    <property type="component" value="Chromosome"/>
</dbReference>
<name>A0A345HQS4_9ACTN</name>
<evidence type="ECO:0000313" key="1">
    <source>
        <dbReference type="EMBL" id="AXG79048.1"/>
    </source>
</evidence>
<keyword evidence="2" id="KW-1185">Reference proteome</keyword>
<dbReference type="AlphaFoldDB" id="A0A345HQS4"/>
<accession>A0A345HQS4</accession>
<proteinExistence type="predicted"/>
<dbReference type="KEGG" id="spad:DVK44_16635"/>
<sequence>MAEALPRSRMTIPYITLRHGEEPSEELAPTAQLVVRPGRLGIRYLWESREDRDVRGVLWARIPQQLDRDGRPVGAPRWAYVHPVRQRRCMLLQRCQVCGGRADRTDAGYLYLAQAPEGVTGLLRPEMFEGHETAQPPVCAVHAQEAVKRCPPLVEGHVVLRAAETRLHGVLGTRYFLHSSGAVMEVPGQDDTSAEAVPYRDAEAIRWVLATSLVRKLRGITITDLGELL</sequence>
<dbReference type="OrthoDB" id="3689934at2"/>
<reference evidence="2" key="1">
    <citation type="submission" date="2018-07" db="EMBL/GenBank/DDBJ databases">
        <authorList>
            <person name="Zhao J."/>
        </authorList>
    </citation>
    <scope>NUCLEOTIDE SEQUENCE [LARGE SCALE GENOMIC DNA]</scope>
    <source>
        <strain evidence="2">GSSD-12</strain>
    </source>
</reference>
<organism evidence="1 2">
    <name type="scientific">Streptomyces paludis</name>
    <dbReference type="NCBI Taxonomy" id="2282738"/>
    <lineage>
        <taxon>Bacteria</taxon>
        <taxon>Bacillati</taxon>
        <taxon>Actinomycetota</taxon>
        <taxon>Actinomycetes</taxon>
        <taxon>Kitasatosporales</taxon>
        <taxon>Streptomycetaceae</taxon>
        <taxon>Streptomyces</taxon>
    </lineage>
</organism>
<dbReference type="EMBL" id="CP031194">
    <property type="protein sequence ID" value="AXG79048.1"/>
    <property type="molecule type" value="Genomic_DNA"/>
</dbReference>